<proteinExistence type="predicted"/>
<evidence type="ECO:0000256" key="1">
    <source>
        <dbReference type="SAM" id="MobiDB-lite"/>
    </source>
</evidence>
<dbReference type="EMBL" id="UINC01097800">
    <property type="protein sequence ID" value="SVC55816.1"/>
    <property type="molecule type" value="Genomic_DNA"/>
</dbReference>
<feature type="non-terminal residue" evidence="2">
    <location>
        <position position="245"/>
    </location>
</feature>
<organism evidence="2">
    <name type="scientific">marine metagenome</name>
    <dbReference type="NCBI Taxonomy" id="408172"/>
    <lineage>
        <taxon>unclassified sequences</taxon>
        <taxon>metagenomes</taxon>
        <taxon>ecological metagenomes</taxon>
    </lineage>
</organism>
<protein>
    <submittedName>
        <fullName evidence="2">Uncharacterized protein</fullName>
    </submittedName>
</protein>
<sequence>QASRGSHPQSPLQVARWSMENPLRIRHDRRRTRVHDQRRRLDQASPKNFHHQNEKLDPLDDLARNRPQVDSHLAQYPARRLPAALRFHRRARRTRRWQRTQHWHWRRHAVRVRRLHLDGPRRHSQPPQQPPIAGRTLRVTPLQESPCKKPYLLRRSYQVHQHRNRTIDGDQLPHPRRREGGGQAGPLLHPRQERPQLQHVRQSQRHRLDPPRPRCRPLRRGHRQIMDQGRGPLPSATRQIPPLPL</sequence>
<name>A0A382N402_9ZZZZ</name>
<feature type="compositionally biased region" description="Basic residues" evidence="1">
    <location>
        <begin position="213"/>
        <end position="223"/>
    </location>
</feature>
<gene>
    <name evidence="2" type="ORF">METZ01_LOCUS308670</name>
</gene>
<feature type="region of interest" description="Disordered" evidence="1">
    <location>
        <begin position="116"/>
        <end position="245"/>
    </location>
</feature>
<reference evidence="2" key="1">
    <citation type="submission" date="2018-05" db="EMBL/GenBank/DDBJ databases">
        <authorList>
            <person name="Lanie J.A."/>
            <person name="Ng W.-L."/>
            <person name="Kazmierczak K.M."/>
            <person name="Andrzejewski T.M."/>
            <person name="Davidsen T.M."/>
            <person name="Wayne K.J."/>
            <person name="Tettelin H."/>
            <person name="Glass J.I."/>
            <person name="Rusch D."/>
            <person name="Podicherti R."/>
            <person name="Tsui H.-C.T."/>
            <person name="Winkler M.E."/>
        </authorList>
    </citation>
    <scope>NUCLEOTIDE SEQUENCE</scope>
</reference>
<feature type="region of interest" description="Disordered" evidence="1">
    <location>
        <begin position="24"/>
        <end position="61"/>
    </location>
</feature>
<dbReference type="AlphaFoldDB" id="A0A382N402"/>
<feature type="non-terminal residue" evidence="2">
    <location>
        <position position="1"/>
    </location>
</feature>
<evidence type="ECO:0000313" key="2">
    <source>
        <dbReference type="EMBL" id="SVC55816.1"/>
    </source>
</evidence>
<accession>A0A382N402</accession>
<feature type="compositionally biased region" description="Basic residues" evidence="1">
    <location>
        <begin position="24"/>
        <end position="38"/>
    </location>
</feature>
<feature type="compositionally biased region" description="Basic and acidic residues" evidence="1">
    <location>
        <begin position="51"/>
        <end position="61"/>
    </location>
</feature>